<reference evidence="2" key="1">
    <citation type="submission" date="2023-03" db="EMBL/GenBank/DDBJ databases">
        <title>Chromosome-scale reference genome and RAD-based genetic map of yellow starthistle (Centaurea solstitialis) reveal putative structural variation and QTLs associated with invader traits.</title>
        <authorList>
            <person name="Reatini B."/>
            <person name="Cang F.A."/>
            <person name="Jiang Q."/>
            <person name="Mckibben M.T.W."/>
            <person name="Barker M.S."/>
            <person name="Rieseberg L.H."/>
            <person name="Dlugosch K.M."/>
        </authorList>
    </citation>
    <scope>NUCLEOTIDE SEQUENCE</scope>
    <source>
        <strain evidence="2">CAN-66</strain>
        <tissue evidence="2">Leaf</tissue>
    </source>
</reference>
<dbReference type="Proteomes" id="UP001172457">
    <property type="component" value="Chromosome 3"/>
</dbReference>
<accession>A0AA38T5Z7</accession>
<dbReference type="AlphaFoldDB" id="A0AA38T5Z7"/>
<protein>
    <submittedName>
        <fullName evidence="2">Uncharacterized protein</fullName>
    </submittedName>
</protein>
<evidence type="ECO:0000313" key="2">
    <source>
        <dbReference type="EMBL" id="KAJ9555015.1"/>
    </source>
</evidence>
<name>A0AA38T5Z7_9ASTR</name>
<organism evidence="2 3">
    <name type="scientific">Centaurea solstitialis</name>
    <name type="common">yellow star-thistle</name>
    <dbReference type="NCBI Taxonomy" id="347529"/>
    <lineage>
        <taxon>Eukaryota</taxon>
        <taxon>Viridiplantae</taxon>
        <taxon>Streptophyta</taxon>
        <taxon>Embryophyta</taxon>
        <taxon>Tracheophyta</taxon>
        <taxon>Spermatophyta</taxon>
        <taxon>Magnoliopsida</taxon>
        <taxon>eudicotyledons</taxon>
        <taxon>Gunneridae</taxon>
        <taxon>Pentapetalae</taxon>
        <taxon>asterids</taxon>
        <taxon>campanulids</taxon>
        <taxon>Asterales</taxon>
        <taxon>Asteraceae</taxon>
        <taxon>Carduoideae</taxon>
        <taxon>Cardueae</taxon>
        <taxon>Centaureinae</taxon>
        <taxon>Centaurea</taxon>
    </lineage>
</organism>
<sequence>MLRSVCRDNRKQWDNGLQDASWALSSIMKSYYSTRADGGVLVGRRAASKKRLIEKPLEIGELHHEIILFYTTRIEEPMEEYSWGGEPHQKGIIMSFNFKKNLKKFITTAQRAVHNTRGSGFNGRGGGDRDDVSSSGGDCGALVVMTTMVVGCG</sequence>
<keyword evidence="3" id="KW-1185">Reference proteome</keyword>
<evidence type="ECO:0000313" key="3">
    <source>
        <dbReference type="Proteomes" id="UP001172457"/>
    </source>
</evidence>
<gene>
    <name evidence="2" type="ORF">OSB04_009629</name>
</gene>
<evidence type="ECO:0000256" key="1">
    <source>
        <dbReference type="SAM" id="MobiDB-lite"/>
    </source>
</evidence>
<dbReference type="EMBL" id="JARYMX010000003">
    <property type="protein sequence ID" value="KAJ9555015.1"/>
    <property type="molecule type" value="Genomic_DNA"/>
</dbReference>
<comment type="caution">
    <text evidence="2">The sequence shown here is derived from an EMBL/GenBank/DDBJ whole genome shotgun (WGS) entry which is preliminary data.</text>
</comment>
<proteinExistence type="predicted"/>
<feature type="region of interest" description="Disordered" evidence="1">
    <location>
        <begin position="116"/>
        <end position="135"/>
    </location>
</feature>